<keyword evidence="4" id="KW-0539">Nucleus</keyword>
<dbReference type="InterPro" id="IPR016903">
    <property type="entry name" value="Nucleolar_cplx-assoc_3"/>
</dbReference>
<feature type="region of interest" description="Disordered" evidence="8">
    <location>
        <begin position="138"/>
        <end position="161"/>
    </location>
</feature>
<evidence type="ECO:0000259" key="10">
    <source>
        <dbReference type="Pfam" id="PF07540"/>
    </source>
</evidence>
<feature type="region of interest" description="Disordered" evidence="8">
    <location>
        <begin position="1"/>
        <end position="77"/>
    </location>
</feature>
<feature type="domain" description="Nucleolar complex-associated protein 3 N-terminal" evidence="10">
    <location>
        <begin position="183"/>
        <end position="273"/>
    </location>
</feature>
<name>A0A7R8CHN1_LEPSM</name>
<feature type="domain" description="CCAAT-binding factor" evidence="9">
    <location>
        <begin position="578"/>
        <end position="643"/>
    </location>
</feature>
<evidence type="ECO:0000313" key="11">
    <source>
        <dbReference type="EMBL" id="CAF2825228.1"/>
    </source>
</evidence>
<feature type="coiled-coil region" evidence="7">
    <location>
        <begin position="404"/>
        <end position="431"/>
    </location>
</feature>
<sequence length="728" mass="84642">MKAGTKKKRSSRTISVTKRSNQKKNKLIKKGKLKPNTNSSYNPTERKKKFQRFDPYKADNDRVRQQEAEKRQQVEEEEVRDQLIKELDPEEVDYILKAEETKSLARYEHASRVSVKDLLPIKTKEGILQQTLFIDNDDEEKEEGVATEQDSEKDEEVDEDKAPDNVTVIELLSRRKEILTLKRVTIGSLATNFLECPEERIPILEKLIKMLIEDVDPTVSTTIFCLVSTSIVEIFKDVLPSYKIRQQPEGVKLKKDTLKYKKYESALLICVKNFLVRLENRLKCRDASSVHALDVMGQLLVAHPHFNYSQNMVNVLSGYINSKDHQYREVVFRHFKSVFKGDKRGEISLIIVRKLNAISKTKKKIFKEVIEVMGSLPIKDLNIDKMKDDAIESEKKAKRSKKLLTQMSKREKKNKKKMEKLEKELLESKGEESSNLRYRLYTDVTKLTFAIYFRILKATANGVQSPLLVYVLKGLSKFSHSINIDFFQDLLQVFAALLSKDRKKPLTLLESLHVIKTVFVVLSGQGEFLNIDPVRFYNCLYSKLLEFNIHSEGIETAISSLMDMIIKRKKKYPKIASLLLLNELLRYPREWEKLKSMLEMDEYGSGLYSSDVEDPENANATNTVLWELHALRNHYNERVSSIAKNILNFNSSLSSNSSLPRELRKDPLEIMICESKYVPMDILKPKIESNKRRYKNVFKEDEADPSKRVRTERLDRWMNVLYSDEIKI</sequence>
<dbReference type="SUPFAM" id="SSF48371">
    <property type="entry name" value="ARM repeat"/>
    <property type="match status" value="1"/>
</dbReference>
<evidence type="ECO:0000313" key="12">
    <source>
        <dbReference type="Proteomes" id="UP000675881"/>
    </source>
</evidence>
<gene>
    <name evidence="11" type="ORF">LSAA_4192</name>
</gene>
<dbReference type="Pfam" id="PF07540">
    <property type="entry name" value="NOC3p"/>
    <property type="match status" value="1"/>
</dbReference>
<dbReference type="InterPro" id="IPR005612">
    <property type="entry name" value="CCAAT-binding_factor"/>
</dbReference>
<evidence type="ECO:0000256" key="4">
    <source>
        <dbReference type="ARBA" id="ARBA00023242"/>
    </source>
</evidence>
<evidence type="ECO:0000256" key="1">
    <source>
        <dbReference type="ARBA" id="ARBA00004604"/>
    </source>
</evidence>
<protein>
    <recommendedName>
        <fullName evidence="6">NOC3-like protein</fullName>
    </recommendedName>
    <alternativeName>
        <fullName evidence="5">Nucleolar complex-associated protein 3-like protein</fullName>
    </alternativeName>
</protein>
<dbReference type="GO" id="GO:0003682">
    <property type="term" value="F:chromatin binding"/>
    <property type="evidence" value="ECO:0007669"/>
    <property type="project" value="TreeGrafter"/>
</dbReference>
<dbReference type="OrthoDB" id="10263597at2759"/>
<comment type="similarity">
    <text evidence="2">Belongs to the CBF/MAK21 family.</text>
</comment>
<keyword evidence="12" id="KW-1185">Reference proteome</keyword>
<dbReference type="Proteomes" id="UP000675881">
    <property type="component" value="Chromosome 13"/>
</dbReference>
<evidence type="ECO:0000256" key="7">
    <source>
        <dbReference type="SAM" id="Coils"/>
    </source>
</evidence>
<organism evidence="11 12">
    <name type="scientific">Lepeophtheirus salmonis</name>
    <name type="common">Salmon louse</name>
    <name type="synonym">Caligus salmonis</name>
    <dbReference type="NCBI Taxonomy" id="72036"/>
    <lineage>
        <taxon>Eukaryota</taxon>
        <taxon>Metazoa</taxon>
        <taxon>Ecdysozoa</taxon>
        <taxon>Arthropoda</taxon>
        <taxon>Crustacea</taxon>
        <taxon>Multicrustacea</taxon>
        <taxon>Hexanauplia</taxon>
        <taxon>Copepoda</taxon>
        <taxon>Siphonostomatoida</taxon>
        <taxon>Caligidae</taxon>
        <taxon>Lepeophtheirus</taxon>
    </lineage>
</organism>
<reference evidence="11" key="1">
    <citation type="submission" date="2021-02" db="EMBL/GenBank/DDBJ databases">
        <authorList>
            <person name="Bekaert M."/>
        </authorList>
    </citation>
    <scope>NUCLEOTIDE SEQUENCE</scope>
    <source>
        <strain evidence="11">IoA-00</strain>
    </source>
</reference>
<evidence type="ECO:0000256" key="2">
    <source>
        <dbReference type="ARBA" id="ARBA00007797"/>
    </source>
</evidence>
<dbReference type="PANTHER" id="PTHR14428">
    <property type="entry name" value="NUCLEOLAR COMPLEX PROTEIN 3"/>
    <property type="match status" value="1"/>
</dbReference>
<dbReference type="InterPro" id="IPR011501">
    <property type="entry name" value="Noc3_N"/>
</dbReference>
<dbReference type="InterPro" id="IPR016024">
    <property type="entry name" value="ARM-type_fold"/>
</dbReference>
<dbReference type="Pfam" id="PF03914">
    <property type="entry name" value="CBF"/>
    <property type="match status" value="1"/>
</dbReference>
<feature type="compositionally biased region" description="Acidic residues" evidence="8">
    <location>
        <begin position="149"/>
        <end position="161"/>
    </location>
</feature>
<dbReference type="PANTHER" id="PTHR14428:SF5">
    <property type="entry name" value="NUCLEOLAR COMPLEX PROTEIN 3 HOMOLOG"/>
    <property type="match status" value="1"/>
</dbReference>
<dbReference type="GO" id="GO:0006270">
    <property type="term" value="P:DNA replication initiation"/>
    <property type="evidence" value="ECO:0007669"/>
    <property type="project" value="TreeGrafter"/>
</dbReference>
<evidence type="ECO:0000259" key="9">
    <source>
        <dbReference type="Pfam" id="PF03914"/>
    </source>
</evidence>
<evidence type="ECO:0000256" key="3">
    <source>
        <dbReference type="ARBA" id="ARBA00023054"/>
    </source>
</evidence>
<proteinExistence type="inferred from homology"/>
<accession>A0A7R8CHN1</accession>
<evidence type="ECO:0000256" key="6">
    <source>
        <dbReference type="ARBA" id="ARBA00032937"/>
    </source>
</evidence>
<comment type="subcellular location">
    <subcellularLocation>
        <location evidence="1">Nucleus</location>
        <location evidence="1">Nucleolus</location>
    </subcellularLocation>
</comment>
<dbReference type="GO" id="GO:0005730">
    <property type="term" value="C:nucleolus"/>
    <property type="evidence" value="ECO:0007669"/>
    <property type="project" value="UniProtKB-SubCell"/>
</dbReference>
<feature type="compositionally biased region" description="Basic residues" evidence="8">
    <location>
        <begin position="1"/>
        <end position="11"/>
    </location>
</feature>
<keyword evidence="3 7" id="KW-0175">Coiled coil</keyword>
<dbReference type="EMBL" id="HG994592">
    <property type="protein sequence ID" value="CAF2825228.1"/>
    <property type="molecule type" value="Genomic_DNA"/>
</dbReference>
<evidence type="ECO:0000256" key="8">
    <source>
        <dbReference type="SAM" id="MobiDB-lite"/>
    </source>
</evidence>
<evidence type="ECO:0000256" key="5">
    <source>
        <dbReference type="ARBA" id="ARBA00032701"/>
    </source>
</evidence>
<dbReference type="AlphaFoldDB" id="A0A7R8CHN1"/>
<feature type="compositionally biased region" description="Basic residues" evidence="8">
    <location>
        <begin position="20"/>
        <end position="33"/>
    </location>
</feature>
<feature type="compositionally biased region" description="Basic and acidic residues" evidence="8">
    <location>
        <begin position="51"/>
        <end position="77"/>
    </location>
</feature>